<evidence type="ECO:0000256" key="3">
    <source>
        <dbReference type="ARBA" id="ARBA00022989"/>
    </source>
</evidence>
<comment type="caution">
    <text evidence="7">The sequence shown here is derived from an EMBL/GenBank/DDBJ whole genome shotgun (WGS) entry which is preliminary data.</text>
</comment>
<evidence type="ECO:0000256" key="4">
    <source>
        <dbReference type="ARBA" id="ARBA00023136"/>
    </source>
</evidence>
<evidence type="ECO:0000256" key="1">
    <source>
        <dbReference type="ARBA" id="ARBA00004127"/>
    </source>
</evidence>
<name>A0A9W7Y5Q3_9FUNG</name>
<dbReference type="EMBL" id="JANBOJ010000024">
    <property type="protein sequence ID" value="KAJ1724668.1"/>
    <property type="molecule type" value="Genomic_DNA"/>
</dbReference>
<evidence type="ECO:0000313" key="7">
    <source>
        <dbReference type="EMBL" id="KAJ1724668.1"/>
    </source>
</evidence>
<dbReference type="GO" id="GO:0006488">
    <property type="term" value="P:dolichol-linked oligosaccharide biosynthetic process"/>
    <property type="evidence" value="ECO:0007669"/>
    <property type="project" value="InterPro"/>
</dbReference>
<keyword evidence="8" id="KW-1185">Reference proteome</keyword>
<dbReference type="PANTHER" id="PTHR14624:SF0">
    <property type="entry name" value="POLYPRENOL REDUCTASE"/>
    <property type="match status" value="1"/>
</dbReference>
<evidence type="ECO:0000256" key="5">
    <source>
        <dbReference type="SAM" id="Phobius"/>
    </source>
</evidence>
<dbReference type="InterPro" id="IPR001104">
    <property type="entry name" value="3-oxo-5_a-steroid_4-DH_C"/>
</dbReference>
<dbReference type="AlphaFoldDB" id="A0A9W7Y5Q3"/>
<dbReference type="Proteomes" id="UP001149813">
    <property type="component" value="Unassembled WGS sequence"/>
</dbReference>
<dbReference type="Pfam" id="PF02544">
    <property type="entry name" value="Steroid_dh"/>
    <property type="match status" value="1"/>
</dbReference>
<comment type="subcellular location">
    <subcellularLocation>
        <location evidence="1">Endomembrane system</location>
        <topology evidence="1">Multi-pass membrane protein</topology>
    </subcellularLocation>
</comment>
<feature type="transmembrane region" description="Helical" evidence="5">
    <location>
        <begin position="130"/>
        <end position="150"/>
    </location>
</feature>
<proteinExistence type="predicted"/>
<evidence type="ECO:0000259" key="6">
    <source>
        <dbReference type="Pfam" id="PF02544"/>
    </source>
</evidence>
<organism evidence="7 8">
    <name type="scientific">Coemansia erecta</name>
    <dbReference type="NCBI Taxonomy" id="147472"/>
    <lineage>
        <taxon>Eukaryota</taxon>
        <taxon>Fungi</taxon>
        <taxon>Fungi incertae sedis</taxon>
        <taxon>Zoopagomycota</taxon>
        <taxon>Kickxellomycotina</taxon>
        <taxon>Kickxellomycetes</taxon>
        <taxon>Kickxellales</taxon>
        <taxon>Kickxellaceae</taxon>
        <taxon>Coemansia</taxon>
    </lineage>
</organism>
<dbReference type="OrthoDB" id="541710at2759"/>
<dbReference type="GO" id="GO:0016095">
    <property type="term" value="P:polyprenol catabolic process"/>
    <property type="evidence" value="ECO:0007669"/>
    <property type="project" value="TreeGrafter"/>
</dbReference>
<feature type="transmembrane region" description="Helical" evidence="5">
    <location>
        <begin position="171"/>
        <end position="190"/>
    </location>
</feature>
<protein>
    <recommendedName>
        <fullName evidence="6">3-oxo-5-alpha-steroid 4-dehydrogenase C-terminal domain-containing protein</fullName>
    </recommendedName>
</protein>
<feature type="transmembrane region" description="Helical" evidence="5">
    <location>
        <begin position="71"/>
        <end position="95"/>
    </location>
</feature>
<keyword evidence="2 5" id="KW-0812">Transmembrane</keyword>
<dbReference type="PROSITE" id="PS50244">
    <property type="entry name" value="S5A_REDUCTASE"/>
    <property type="match status" value="1"/>
</dbReference>
<accession>A0A9W7Y5Q3</accession>
<keyword evidence="3 5" id="KW-1133">Transmembrane helix</keyword>
<dbReference type="GO" id="GO:0005783">
    <property type="term" value="C:endoplasmic reticulum"/>
    <property type="evidence" value="ECO:0007669"/>
    <property type="project" value="TreeGrafter"/>
</dbReference>
<evidence type="ECO:0000313" key="8">
    <source>
        <dbReference type="Proteomes" id="UP001149813"/>
    </source>
</evidence>
<keyword evidence="4 5" id="KW-0472">Membrane</keyword>
<feature type="domain" description="3-oxo-5-alpha-steroid 4-dehydrogenase C-terminal" evidence="6">
    <location>
        <begin position="204"/>
        <end position="317"/>
    </location>
</feature>
<reference evidence="7" key="1">
    <citation type="submission" date="2022-07" db="EMBL/GenBank/DDBJ databases">
        <title>Phylogenomic reconstructions and comparative analyses of Kickxellomycotina fungi.</title>
        <authorList>
            <person name="Reynolds N.K."/>
            <person name="Stajich J.E."/>
            <person name="Barry K."/>
            <person name="Grigoriev I.V."/>
            <person name="Crous P."/>
            <person name="Smith M.E."/>
        </authorList>
    </citation>
    <scope>NUCLEOTIDE SEQUENCE</scope>
    <source>
        <strain evidence="7">NBRC 32514</strain>
    </source>
</reference>
<dbReference type="PANTHER" id="PTHR14624">
    <property type="entry name" value="DFG10 PROTEIN"/>
    <property type="match status" value="1"/>
</dbReference>
<evidence type="ECO:0000256" key="2">
    <source>
        <dbReference type="ARBA" id="ARBA00022692"/>
    </source>
</evidence>
<dbReference type="InterPro" id="IPR039698">
    <property type="entry name" value="Dfg10/SRD5A3"/>
</dbReference>
<sequence length="317" mass="35568">MLLQVIRATYVVLACTALAFEFVPWTREAFVKYGKTRAAAATAQEDCEHIPRSPVARAVQWFSMQTVPKNLFWHFYALGAAICMMLMLDLGIWIADPTETRHHQQTLSAPSGTLKPVLRLLAQCDNSTSVASPHITAVLLLGMYGVHVVLRLKEALYDQPATSARMHIGQYGVGIVYYIVTPFAAVVDGLSSPGWISPSIWLAAAGFALYIYASVHQWRCHHILYRLRRRSLLKGSGYAIPAGDLFEYVVCPHFLCEILVYVAIWTASGFQATTLLWTIGWTTINLGITARETRKWYVETLGTRFPNKRRALVPFIF</sequence>
<feature type="transmembrane region" description="Helical" evidence="5">
    <location>
        <begin position="196"/>
        <end position="215"/>
    </location>
</feature>
<dbReference type="GO" id="GO:0003865">
    <property type="term" value="F:3-oxo-5-alpha-steroid 4-dehydrogenase activity"/>
    <property type="evidence" value="ECO:0007669"/>
    <property type="project" value="TreeGrafter"/>
</dbReference>
<gene>
    <name evidence="7" type="ORF">LPJ53_001096</name>
</gene>